<keyword evidence="2" id="KW-1185">Reference proteome</keyword>
<dbReference type="GO" id="GO:0003700">
    <property type="term" value="F:DNA-binding transcription factor activity"/>
    <property type="evidence" value="ECO:0007669"/>
    <property type="project" value="InterPro"/>
</dbReference>
<dbReference type="InterPro" id="IPR036390">
    <property type="entry name" value="WH_DNA-bd_sf"/>
</dbReference>
<dbReference type="InterPro" id="IPR002481">
    <property type="entry name" value="FUR"/>
</dbReference>
<protein>
    <submittedName>
        <fullName evidence="1">Transcriptional repressor</fullName>
    </submittedName>
</protein>
<dbReference type="AlphaFoldDB" id="A0A938X015"/>
<dbReference type="RefSeq" id="WP_204908258.1">
    <property type="nucleotide sequence ID" value="NZ_JACJLV010000008.1"/>
</dbReference>
<dbReference type="InterPro" id="IPR036388">
    <property type="entry name" value="WH-like_DNA-bd_sf"/>
</dbReference>
<dbReference type="Pfam" id="PF01475">
    <property type="entry name" value="FUR"/>
    <property type="match status" value="1"/>
</dbReference>
<evidence type="ECO:0000313" key="1">
    <source>
        <dbReference type="EMBL" id="MBM6826200.1"/>
    </source>
</evidence>
<sequence>MVSRKDEIIEQLKENGCRITKQRKLLIDIILKDDCASCKEIYYKASKQDKRIGVATVYRMINALEEIGAISRQNLYKIECGEGCCNDGGCEIILEDDTICRLSKEKLDQIIREGIRQYGYLSTGKKVSKIIYHCR</sequence>
<dbReference type="SUPFAM" id="SSF46785">
    <property type="entry name" value="Winged helix' DNA-binding domain"/>
    <property type="match status" value="1"/>
</dbReference>
<dbReference type="Gene3D" id="1.10.10.10">
    <property type="entry name" value="Winged helix-like DNA-binding domain superfamily/Winged helix DNA-binding domain"/>
    <property type="match status" value="1"/>
</dbReference>
<accession>A0A938X015</accession>
<reference evidence="1" key="2">
    <citation type="journal article" date="2021" name="Sci. Rep.">
        <title>The distribution of antibiotic resistance genes in chicken gut microbiota commensals.</title>
        <authorList>
            <person name="Juricova H."/>
            <person name="Matiasovicova J."/>
            <person name="Kubasova T."/>
            <person name="Cejkova D."/>
            <person name="Rychlik I."/>
        </authorList>
    </citation>
    <scope>NUCLEOTIDE SEQUENCE</scope>
    <source>
        <strain evidence="1">An420c</strain>
    </source>
</reference>
<dbReference type="Proteomes" id="UP000713880">
    <property type="component" value="Unassembled WGS sequence"/>
</dbReference>
<name>A0A938X015_9CLOT</name>
<evidence type="ECO:0000313" key="2">
    <source>
        <dbReference type="Proteomes" id="UP000713880"/>
    </source>
</evidence>
<gene>
    <name evidence="1" type="ORF">H6A13_03640</name>
</gene>
<reference evidence="1" key="1">
    <citation type="submission" date="2020-08" db="EMBL/GenBank/DDBJ databases">
        <authorList>
            <person name="Cejkova D."/>
            <person name="Kubasova T."/>
            <person name="Jahodarova E."/>
            <person name="Rychlik I."/>
        </authorList>
    </citation>
    <scope>NUCLEOTIDE SEQUENCE</scope>
    <source>
        <strain evidence="1">An420c</strain>
    </source>
</reference>
<organism evidence="1 2">
    <name type="scientific">Mordavella massiliensis</name>
    <dbReference type="NCBI Taxonomy" id="1871024"/>
    <lineage>
        <taxon>Bacteria</taxon>
        <taxon>Bacillati</taxon>
        <taxon>Bacillota</taxon>
        <taxon>Clostridia</taxon>
        <taxon>Eubacteriales</taxon>
        <taxon>Clostridiaceae</taxon>
        <taxon>Mordavella</taxon>
    </lineage>
</organism>
<comment type="caution">
    <text evidence="1">The sequence shown here is derived from an EMBL/GenBank/DDBJ whole genome shotgun (WGS) entry which is preliminary data.</text>
</comment>
<dbReference type="EMBL" id="JACJLV010000008">
    <property type="protein sequence ID" value="MBM6826200.1"/>
    <property type="molecule type" value="Genomic_DNA"/>
</dbReference>
<proteinExistence type="predicted"/>